<reference evidence="2" key="2">
    <citation type="submission" date="2013-03" db="EMBL/GenBank/DDBJ databases">
        <title>The Cellulophaga phages: a novel, diverse, and globally ubiquitous model system.</title>
        <authorList>
            <person name="Holmfeldt K."/>
            <person name="Solonenko N."/>
            <person name="Shah M."/>
            <person name="Corrier K."/>
            <person name="Riemann L."/>
            <person name="VerBerkmoes N.C."/>
            <person name="Sullivan M.B."/>
        </authorList>
    </citation>
    <scope>NUCLEOTIDE SEQUENCE [LARGE SCALE GENOMIC DNA]</scope>
</reference>
<organism evidence="1 2">
    <name type="scientific">Cellulophaga phage phi12:1</name>
    <dbReference type="NCBI Taxonomy" id="1327976"/>
    <lineage>
        <taxon>Viruses</taxon>
        <taxon>Duplodnaviria</taxon>
        <taxon>Heunggongvirae</taxon>
        <taxon>Uroviricota</taxon>
        <taxon>Caudoviricetes</taxon>
        <taxon>Helsingorvirus</taxon>
        <taxon>Helsingorvirus Cba121</taxon>
    </lineage>
</organism>
<dbReference type="GeneID" id="16796744"/>
<sequence length="70" mass="8525">MKNYIDSEQHWEDSVNADHDYMEAMEKEESNNREHPFLQHPYISRFIYGLYNLLFTFRILAQNINSYGIH</sequence>
<dbReference type="OrthoDB" id="40254at10239"/>
<dbReference type="KEGG" id="vg:16796744"/>
<protein>
    <submittedName>
        <fullName evidence="1">Uncharacterized protein</fullName>
    </submittedName>
</protein>
<dbReference type="Proteomes" id="UP000014714">
    <property type="component" value="Segment"/>
</dbReference>
<evidence type="ECO:0000313" key="1">
    <source>
        <dbReference type="EMBL" id="AGO47997.1"/>
    </source>
</evidence>
<accession>S0A0G1</accession>
<proteinExistence type="predicted"/>
<keyword evidence="2" id="KW-1185">Reference proteome</keyword>
<reference evidence="1 2" key="1">
    <citation type="journal article" date="2013" name="Proc. Natl. Acad. Sci. U.S.A.">
        <title>Twelve previously unknown phage genera are ubiquitous in global oceans.</title>
        <authorList>
            <person name="Holmfeldt K."/>
            <person name="Solonenko N."/>
            <person name="Shah M."/>
            <person name="Corrier K."/>
            <person name="Riemann L."/>
            <person name="Verberkmoes N.C."/>
            <person name="Sullivan M.B."/>
        </authorList>
    </citation>
    <scope>NUCLEOTIDE SEQUENCE [LARGE SCALE GENOMIC DNA]</scope>
    <source>
        <strain evidence="1">Phi12:1</strain>
    </source>
</reference>
<evidence type="ECO:0000313" key="2">
    <source>
        <dbReference type="Proteomes" id="UP000014714"/>
    </source>
</evidence>
<name>S0A0G1_9CAUD</name>
<dbReference type="EMBL" id="KC821613">
    <property type="protein sequence ID" value="AGO47997.1"/>
    <property type="molecule type" value="Genomic_DNA"/>
</dbReference>
<gene>
    <name evidence="1" type="ORF">Phi12:1_gp31</name>
</gene>
<dbReference type="RefSeq" id="YP_008241010.1">
    <property type="nucleotide sequence ID" value="NC_021791.1"/>
</dbReference>